<dbReference type="AlphaFoldDB" id="A0A6A5YXP5"/>
<dbReference type="EMBL" id="ML977333">
    <property type="protein sequence ID" value="KAF2111860.1"/>
    <property type="molecule type" value="Genomic_DNA"/>
</dbReference>
<feature type="compositionally biased region" description="Polar residues" evidence="10">
    <location>
        <begin position="1"/>
        <end position="11"/>
    </location>
</feature>
<reference evidence="13" key="1">
    <citation type="journal article" date="2020" name="Stud. Mycol.">
        <title>101 Dothideomycetes genomes: a test case for predicting lifestyles and emergence of pathogens.</title>
        <authorList>
            <person name="Haridas S."/>
            <person name="Albert R."/>
            <person name="Binder M."/>
            <person name="Bloem J."/>
            <person name="Labutti K."/>
            <person name="Salamov A."/>
            <person name="Andreopoulos B."/>
            <person name="Baker S."/>
            <person name="Barry K."/>
            <person name="Bills G."/>
            <person name="Bluhm B."/>
            <person name="Cannon C."/>
            <person name="Castanera R."/>
            <person name="Culley D."/>
            <person name="Daum C."/>
            <person name="Ezra D."/>
            <person name="Gonzalez J."/>
            <person name="Henrissat B."/>
            <person name="Kuo A."/>
            <person name="Liang C."/>
            <person name="Lipzen A."/>
            <person name="Lutzoni F."/>
            <person name="Magnuson J."/>
            <person name="Mondo S."/>
            <person name="Nolan M."/>
            <person name="Ohm R."/>
            <person name="Pangilinan J."/>
            <person name="Park H.-J."/>
            <person name="Ramirez L."/>
            <person name="Alfaro M."/>
            <person name="Sun H."/>
            <person name="Tritt A."/>
            <person name="Yoshinaga Y."/>
            <person name="Zwiers L.-H."/>
            <person name="Turgeon B."/>
            <person name="Goodwin S."/>
            <person name="Spatafora J."/>
            <person name="Crous P."/>
            <person name="Grigoriev I."/>
        </authorList>
    </citation>
    <scope>NUCLEOTIDE SEQUENCE</scope>
    <source>
        <strain evidence="13">CBS 627.86</strain>
    </source>
</reference>
<dbReference type="OrthoDB" id="407432at2759"/>
<dbReference type="Gene3D" id="3.30.460.10">
    <property type="entry name" value="Beta Polymerase, domain 2"/>
    <property type="match status" value="1"/>
</dbReference>
<evidence type="ECO:0000256" key="4">
    <source>
        <dbReference type="ARBA" id="ARBA00008593"/>
    </source>
</evidence>
<dbReference type="PANTHER" id="PTHR12271:SF40">
    <property type="entry name" value="POLY(A) RNA POLYMERASE GLD2"/>
    <property type="match status" value="1"/>
</dbReference>
<keyword evidence="14" id="KW-1185">Reference proteome</keyword>
<feature type="domain" description="PAP-associated" evidence="11">
    <location>
        <begin position="557"/>
        <end position="638"/>
    </location>
</feature>
<feature type="region of interest" description="Disordered" evidence="10">
    <location>
        <begin position="314"/>
        <end position="333"/>
    </location>
</feature>
<dbReference type="Gene3D" id="1.10.1410.10">
    <property type="match status" value="1"/>
</dbReference>
<dbReference type="GO" id="GO:1990817">
    <property type="term" value="F:poly(A) RNA polymerase activity"/>
    <property type="evidence" value="ECO:0007669"/>
    <property type="project" value="UniProtKB-EC"/>
</dbReference>
<dbReference type="Proteomes" id="UP000799770">
    <property type="component" value="Unassembled WGS sequence"/>
</dbReference>
<comment type="similarity">
    <text evidence="4">Belongs to the DNA polymerase type-B-like family.</text>
</comment>
<dbReference type="Pfam" id="PF22600">
    <property type="entry name" value="MTPAP-like_central"/>
    <property type="match status" value="2"/>
</dbReference>
<evidence type="ECO:0000313" key="13">
    <source>
        <dbReference type="EMBL" id="KAF2111860.1"/>
    </source>
</evidence>
<dbReference type="EC" id="2.7.7.19" evidence="5"/>
<evidence type="ECO:0000259" key="12">
    <source>
        <dbReference type="Pfam" id="PF22600"/>
    </source>
</evidence>
<evidence type="ECO:0000256" key="1">
    <source>
        <dbReference type="ARBA" id="ARBA00001936"/>
    </source>
</evidence>
<evidence type="ECO:0000256" key="3">
    <source>
        <dbReference type="ARBA" id="ARBA00004496"/>
    </source>
</evidence>
<feature type="compositionally biased region" description="Polar residues" evidence="10">
    <location>
        <begin position="70"/>
        <end position="94"/>
    </location>
</feature>
<feature type="domain" description="Poly(A) RNA polymerase mitochondrial-like central palm" evidence="12">
    <location>
        <begin position="183"/>
        <end position="295"/>
    </location>
</feature>
<sequence>MEQGQQPNSASLEEELRKMILGNVTLSNDHNSPVASRGPQHQNRRHPSQNAAHYNNRGPGHQGQRWGNAGAQQPNMAPRNNNTAYRGNRSQQPSAPHPMSPKGAHFNQGGRGNYQPSPGTSGPKILQRPQNNGGSQGRPPVSPMQQSPRQPGFQQQSHLTQVPENPFTQAEYLDHVARQEVPKVEITLAELAEKESFRQHLEGILKQAVADGYSGDIETISMHGFGSLASGFATPGSDMDLAIVPIWKDRAHSLDEPIDREIPPILEKAVLEAKLGGRLLTRTRVPILKICQQPSETLYQALLEERKKWEQLSEEEKYSLRPPPEEATPAPKPLVEVDGEKSAHLMQDPDNTQSFEANSNLTIGVEASKKVDVKSEKSANSEQTNSPTPSSAPQDKSKKEKEPNRRAERPWLREKKLGPLDFPKTGVGIQCDINFGNPLGIHNTHLLRCYSLCDPRVRPMVLFVKSWAKRRKINSSYSGTLSSYGWVLMVLHYLCNIASPPVVPNLQLSWRPPKDMQGLEAMFKDTIIHGYTVRFWRNENEIVKAAQAGYLTRNTQSLGTLLRGFFQYFAGLIPGSYSYGPRPPQFYWGTEVLSLRTLGGIRSKSEKGWTGAKSTVMNGKEIRHRYLFAIEDPFELDHNVARTVTHNGIVAIRDEFRRSWRILSAVGRGQQPEGGLFDEIVEEKEEEVVKMEGTMESLVVEEKGFDDAGGEDGKAVEKMG</sequence>
<dbReference type="PANTHER" id="PTHR12271">
    <property type="entry name" value="POLY A POLYMERASE CID PAP -RELATED"/>
    <property type="match status" value="1"/>
</dbReference>
<gene>
    <name evidence="13" type="ORF">BDV96DRAFT_581911</name>
</gene>
<evidence type="ECO:0000256" key="10">
    <source>
        <dbReference type="SAM" id="MobiDB-lite"/>
    </source>
</evidence>
<evidence type="ECO:0000256" key="5">
    <source>
        <dbReference type="ARBA" id="ARBA00012388"/>
    </source>
</evidence>
<feature type="region of interest" description="Disordered" evidence="10">
    <location>
        <begin position="370"/>
        <end position="417"/>
    </location>
</feature>
<dbReference type="SUPFAM" id="SSF81301">
    <property type="entry name" value="Nucleotidyltransferase"/>
    <property type="match status" value="1"/>
</dbReference>
<dbReference type="InterPro" id="IPR043519">
    <property type="entry name" value="NT_sf"/>
</dbReference>
<feature type="compositionally biased region" description="Polar residues" evidence="10">
    <location>
        <begin position="380"/>
        <end position="394"/>
    </location>
</feature>
<keyword evidence="9" id="KW-0460">Magnesium</keyword>
<comment type="cofactor">
    <cofactor evidence="2">
        <name>Mg(2+)</name>
        <dbReference type="ChEBI" id="CHEBI:18420"/>
    </cofactor>
</comment>
<evidence type="ECO:0000256" key="9">
    <source>
        <dbReference type="ARBA" id="ARBA00022842"/>
    </source>
</evidence>
<keyword evidence="6" id="KW-0963">Cytoplasm</keyword>
<keyword evidence="8" id="KW-0479">Metal-binding</keyword>
<dbReference type="SUPFAM" id="SSF81631">
    <property type="entry name" value="PAP/OAS1 substrate-binding domain"/>
    <property type="match status" value="1"/>
</dbReference>
<feature type="compositionally biased region" description="Basic and acidic residues" evidence="10">
    <location>
        <begin position="370"/>
        <end position="379"/>
    </location>
</feature>
<evidence type="ECO:0000313" key="14">
    <source>
        <dbReference type="Proteomes" id="UP000799770"/>
    </source>
</evidence>
<dbReference type="GO" id="GO:0046872">
    <property type="term" value="F:metal ion binding"/>
    <property type="evidence" value="ECO:0007669"/>
    <property type="project" value="UniProtKB-KW"/>
</dbReference>
<name>A0A6A5YXP5_9PLEO</name>
<comment type="subcellular location">
    <subcellularLocation>
        <location evidence="3">Cytoplasm</location>
    </subcellularLocation>
</comment>
<protein>
    <recommendedName>
        <fullName evidence="5">polynucleotide adenylyltransferase</fullName>
        <ecNumber evidence="5">2.7.7.19</ecNumber>
    </recommendedName>
</protein>
<feature type="compositionally biased region" description="Pro residues" evidence="10">
    <location>
        <begin position="321"/>
        <end position="332"/>
    </location>
</feature>
<evidence type="ECO:0000256" key="6">
    <source>
        <dbReference type="ARBA" id="ARBA00022490"/>
    </source>
</evidence>
<feature type="domain" description="Poly(A) RNA polymerase mitochondrial-like central palm" evidence="12">
    <location>
        <begin position="424"/>
        <end position="451"/>
    </location>
</feature>
<accession>A0A6A5YXP5</accession>
<keyword evidence="7" id="KW-0808">Transferase</keyword>
<dbReference type="GO" id="GO:0010605">
    <property type="term" value="P:negative regulation of macromolecule metabolic process"/>
    <property type="evidence" value="ECO:0007669"/>
    <property type="project" value="UniProtKB-ARBA"/>
</dbReference>
<feature type="compositionally biased region" description="Low complexity" evidence="10">
    <location>
        <begin position="145"/>
        <end position="157"/>
    </location>
</feature>
<organism evidence="13 14">
    <name type="scientific">Lophiotrema nucula</name>
    <dbReference type="NCBI Taxonomy" id="690887"/>
    <lineage>
        <taxon>Eukaryota</taxon>
        <taxon>Fungi</taxon>
        <taxon>Dikarya</taxon>
        <taxon>Ascomycota</taxon>
        <taxon>Pezizomycotina</taxon>
        <taxon>Dothideomycetes</taxon>
        <taxon>Pleosporomycetidae</taxon>
        <taxon>Pleosporales</taxon>
        <taxon>Lophiotremataceae</taxon>
        <taxon>Lophiotrema</taxon>
    </lineage>
</organism>
<dbReference type="GO" id="GO:0031123">
    <property type="term" value="P:RNA 3'-end processing"/>
    <property type="evidence" value="ECO:0007669"/>
    <property type="project" value="TreeGrafter"/>
</dbReference>
<evidence type="ECO:0000259" key="11">
    <source>
        <dbReference type="Pfam" id="PF03828"/>
    </source>
</evidence>
<dbReference type="Pfam" id="PF03828">
    <property type="entry name" value="PAP_assoc"/>
    <property type="match status" value="1"/>
</dbReference>
<feature type="compositionally biased region" description="Polar residues" evidence="10">
    <location>
        <begin position="24"/>
        <end position="34"/>
    </location>
</feature>
<dbReference type="GO" id="GO:0050265">
    <property type="term" value="F:RNA uridylyltransferase activity"/>
    <property type="evidence" value="ECO:0007669"/>
    <property type="project" value="TreeGrafter"/>
</dbReference>
<comment type="cofactor">
    <cofactor evidence="1">
        <name>Mn(2+)</name>
        <dbReference type="ChEBI" id="CHEBI:29035"/>
    </cofactor>
</comment>
<dbReference type="InterPro" id="IPR054708">
    <property type="entry name" value="MTPAP-like_central"/>
</dbReference>
<feature type="region of interest" description="Disordered" evidence="10">
    <location>
        <begin position="1"/>
        <end position="160"/>
    </location>
</feature>
<evidence type="ECO:0000256" key="7">
    <source>
        <dbReference type="ARBA" id="ARBA00022679"/>
    </source>
</evidence>
<evidence type="ECO:0000256" key="8">
    <source>
        <dbReference type="ARBA" id="ARBA00022723"/>
    </source>
</evidence>
<dbReference type="GO" id="GO:0005737">
    <property type="term" value="C:cytoplasm"/>
    <property type="evidence" value="ECO:0007669"/>
    <property type="project" value="UniProtKB-SubCell"/>
</dbReference>
<proteinExistence type="inferred from homology"/>
<dbReference type="InterPro" id="IPR002058">
    <property type="entry name" value="PAP_assoc"/>
</dbReference>
<evidence type="ECO:0000256" key="2">
    <source>
        <dbReference type="ARBA" id="ARBA00001946"/>
    </source>
</evidence>
<feature type="compositionally biased region" description="Basic and acidic residues" evidence="10">
    <location>
        <begin position="395"/>
        <end position="417"/>
    </location>
</feature>